<proteinExistence type="predicted"/>
<dbReference type="Pfam" id="PF06912">
    <property type="entry name" value="DUF1275"/>
    <property type="match status" value="1"/>
</dbReference>
<accession>A0A8H6L771</accession>
<dbReference type="RefSeq" id="XP_037167528.1">
    <property type="nucleotide sequence ID" value="XM_037305426.1"/>
</dbReference>
<comment type="caution">
    <text evidence="2">The sequence shown here is derived from an EMBL/GenBank/DDBJ whole genome shotgun (WGS) entry which is preliminary data.</text>
</comment>
<evidence type="ECO:0008006" key="4">
    <source>
        <dbReference type="Google" id="ProtNLM"/>
    </source>
</evidence>
<keyword evidence="1" id="KW-0472">Membrane</keyword>
<keyword evidence="3" id="KW-1185">Reference proteome</keyword>
<keyword evidence="1" id="KW-0812">Transmembrane</keyword>
<dbReference type="PANTHER" id="PTHR37488:SF7">
    <property type="entry name" value="DUF1275 DOMAIN PROTEIN"/>
    <property type="match status" value="1"/>
</dbReference>
<sequence length="271" mass="28846">MALGSSDESAKTPQSPKPETISINRLKSHLCAELATSHADILLLTCCIISGLVDSTVYNAYGTFVSMQTGNTIFLGLGGATPHSTSKPYGWVKSFLSITSFCLGCFVFSLASRLLTPLRRSTLTASFVLQSLIIVVAAAIIQGGVVNGSLHTITADINWRELLPIALLSFQSAGQIVGSRVLGFAEVPTVVLTSMLHDISTDPALLGPLRQNMKRNRRILAFAGILAGAVAGGFISESTKRMQVPLWIAGGIKFLIASAWIVWPEKETNAV</sequence>
<dbReference type="GeneID" id="59285167"/>
<dbReference type="Proteomes" id="UP000578531">
    <property type="component" value="Unassembled WGS sequence"/>
</dbReference>
<protein>
    <recommendedName>
        <fullName evidence="4">DUF1275 domain protein</fullName>
    </recommendedName>
</protein>
<dbReference type="PANTHER" id="PTHR37488">
    <property type="entry name" value="DUF1275 DOMAIN-CONTAINING PROTEIN"/>
    <property type="match status" value="1"/>
</dbReference>
<evidence type="ECO:0000256" key="1">
    <source>
        <dbReference type="SAM" id="Phobius"/>
    </source>
</evidence>
<gene>
    <name evidence="2" type="ORF">HO173_003501</name>
</gene>
<reference evidence="2 3" key="1">
    <citation type="journal article" date="2020" name="Genomics">
        <title>Complete, high-quality genomes from long-read metagenomic sequencing of two wolf lichen thalli reveals enigmatic genome architecture.</title>
        <authorList>
            <person name="McKenzie S.K."/>
            <person name="Walston R.F."/>
            <person name="Allen J.L."/>
        </authorList>
    </citation>
    <scope>NUCLEOTIDE SEQUENCE [LARGE SCALE GENOMIC DNA]</scope>
    <source>
        <strain evidence="2">WasteWater2</strain>
    </source>
</reference>
<feature type="transmembrane region" description="Helical" evidence="1">
    <location>
        <begin position="219"/>
        <end position="236"/>
    </location>
</feature>
<evidence type="ECO:0000313" key="3">
    <source>
        <dbReference type="Proteomes" id="UP000578531"/>
    </source>
</evidence>
<dbReference type="AlphaFoldDB" id="A0A8H6L771"/>
<feature type="transmembrane region" description="Helical" evidence="1">
    <location>
        <begin position="127"/>
        <end position="150"/>
    </location>
</feature>
<dbReference type="InterPro" id="IPR010699">
    <property type="entry name" value="DUF1275"/>
</dbReference>
<feature type="transmembrane region" description="Helical" evidence="1">
    <location>
        <begin position="95"/>
        <end position="115"/>
    </location>
</feature>
<evidence type="ECO:0000313" key="2">
    <source>
        <dbReference type="EMBL" id="KAF6238221.1"/>
    </source>
</evidence>
<name>A0A8H6L771_9LECA</name>
<organism evidence="2 3">
    <name type="scientific">Letharia columbiana</name>
    <dbReference type="NCBI Taxonomy" id="112416"/>
    <lineage>
        <taxon>Eukaryota</taxon>
        <taxon>Fungi</taxon>
        <taxon>Dikarya</taxon>
        <taxon>Ascomycota</taxon>
        <taxon>Pezizomycotina</taxon>
        <taxon>Lecanoromycetes</taxon>
        <taxon>OSLEUM clade</taxon>
        <taxon>Lecanoromycetidae</taxon>
        <taxon>Lecanorales</taxon>
        <taxon>Lecanorineae</taxon>
        <taxon>Parmeliaceae</taxon>
        <taxon>Letharia</taxon>
    </lineage>
</organism>
<dbReference type="OrthoDB" id="5288586at2759"/>
<keyword evidence="1" id="KW-1133">Transmembrane helix</keyword>
<dbReference type="EMBL" id="JACCJC010000010">
    <property type="protein sequence ID" value="KAF6238221.1"/>
    <property type="molecule type" value="Genomic_DNA"/>
</dbReference>
<feature type="transmembrane region" description="Helical" evidence="1">
    <location>
        <begin position="242"/>
        <end position="263"/>
    </location>
</feature>